<sequence length="165" mass="19216">MYEDLKQIKHTDTVKPVEHIEIVKQVEDEENYEQTDEKQVTAFENVKHMEVEENSKAINNLEDEKINSLENEKVNVLENAKLFEVIEEMKSKLHTLESKLSEAEVTIRKLTEEKRFTITEKENLHQQLALTRKTGNMRKPQAGFPLLFVCMVAIISVVLGYVLRC</sequence>
<evidence type="ECO:0000256" key="1">
    <source>
        <dbReference type="SAM" id="Coils"/>
    </source>
</evidence>
<gene>
    <name evidence="3" type="ORF">RJ641_023563</name>
</gene>
<feature type="transmembrane region" description="Helical" evidence="2">
    <location>
        <begin position="142"/>
        <end position="163"/>
    </location>
</feature>
<protein>
    <submittedName>
        <fullName evidence="3">Uncharacterized protein</fullName>
    </submittedName>
</protein>
<comment type="caution">
    <text evidence="3">The sequence shown here is derived from an EMBL/GenBank/DDBJ whole genome shotgun (WGS) entry which is preliminary data.</text>
</comment>
<keyword evidence="2" id="KW-0472">Membrane</keyword>
<keyword evidence="4" id="KW-1185">Reference proteome</keyword>
<dbReference type="AlphaFoldDB" id="A0AAN8U9R4"/>
<dbReference type="Proteomes" id="UP001370490">
    <property type="component" value="Unassembled WGS sequence"/>
</dbReference>
<feature type="coiled-coil region" evidence="1">
    <location>
        <begin position="51"/>
        <end position="127"/>
    </location>
</feature>
<reference evidence="3 4" key="1">
    <citation type="submission" date="2023-12" db="EMBL/GenBank/DDBJ databases">
        <title>A high-quality genome assembly for Dillenia turbinata (Dilleniales).</title>
        <authorList>
            <person name="Chanderbali A."/>
        </authorList>
    </citation>
    <scope>NUCLEOTIDE SEQUENCE [LARGE SCALE GENOMIC DNA]</scope>
    <source>
        <strain evidence="3">LSX21</strain>
        <tissue evidence="3">Leaf</tissue>
    </source>
</reference>
<evidence type="ECO:0000313" key="3">
    <source>
        <dbReference type="EMBL" id="KAK6911470.1"/>
    </source>
</evidence>
<keyword evidence="1" id="KW-0175">Coiled coil</keyword>
<accession>A0AAN8U9R4</accession>
<evidence type="ECO:0000256" key="2">
    <source>
        <dbReference type="SAM" id="Phobius"/>
    </source>
</evidence>
<proteinExistence type="predicted"/>
<name>A0AAN8U9R4_9MAGN</name>
<keyword evidence="2" id="KW-1133">Transmembrane helix</keyword>
<keyword evidence="2" id="KW-0812">Transmembrane</keyword>
<evidence type="ECO:0000313" key="4">
    <source>
        <dbReference type="Proteomes" id="UP001370490"/>
    </source>
</evidence>
<organism evidence="3 4">
    <name type="scientific">Dillenia turbinata</name>
    <dbReference type="NCBI Taxonomy" id="194707"/>
    <lineage>
        <taxon>Eukaryota</taxon>
        <taxon>Viridiplantae</taxon>
        <taxon>Streptophyta</taxon>
        <taxon>Embryophyta</taxon>
        <taxon>Tracheophyta</taxon>
        <taxon>Spermatophyta</taxon>
        <taxon>Magnoliopsida</taxon>
        <taxon>eudicotyledons</taxon>
        <taxon>Gunneridae</taxon>
        <taxon>Pentapetalae</taxon>
        <taxon>Dilleniales</taxon>
        <taxon>Dilleniaceae</taxon>
        <taxon>Dillenia</taxon>
    </lineage>
</organism>
<dbReference type="EMBL" id="JBAMMX010000028">
    <property type="protein sequence ID" value="KAK6911470.1"/>
    <property type="molecule type" value="Genomic_DNA"/>
</dbReference>